<keyword evidence="7" id="KW-1185">Reference proteome</keyword>
<dbReference type="KEGG" id="pcw:110200716"/>
<dbReference type="GeneID" id="110200716"/>
<proteinExistence type="inferred from homology"/>
<reference evidence="8" key="1">
    <citation type="submission" date="2025-08" db="UniProtKB">
        <authorList>
            <consortium name="RefSeq"/>
        </authorList>
    </citation>
    <scope>IDENTIFICATION</scope>
    <source>
        <tissue evidence="8">Spleen</tissue>
    </source>
</reference>
<accession>A0A6P5JEG8</accession>
<dbReference type="InterPro" id="IPR007237">
    <property type="entry name" value="CD20-like"/>
</dbReference>
<dbReference type="FunCoup" id="A0A6P5JEG8">
    <property type="interactions" value="85"/>
</dbReference>
<name>A0A6P5JEG8_PHACI</name>
<feature type="transmembrane region" description="Helical" evidence="6">
    <location>
        <begin position="93"/>
        <end position="115"/>
    </location>
</feature>
<feature type="transmembrane region" description="Helical" evidence="6">
    <location>
        <begin position="64"/>
        <end position="81"/>
    </location>
</feature>
<feature type="transmembrane region" description="Helical" evidence="6">
    <location>
        <begin position="24"/>
        <end position="44"/>
    </location>
</feature>
<dbReference type="Pfam" id="PF04103">
    <property type="entry name" value="CD20"/>
    <property type="match status" value="1"/>
</dbReference>
<dbReference type="InterPro" id="IPR030417">
    <property type="entry name" value="MS4A"/>
</dbReference>
<dbReference type="GO" id="GO:0007166">
    <property type="term" value="P:cell surface receptor signaling pathway"/>
    <property type="evidence" value="ECO:0007669"/>
    <property type="project" value="TreeGrafter"/>
</dbReference>
<comment type="similarity">
    <text evidence="2">Belongs to the MS4A family.</text>
</comment>
<evidence type="ECO:0000313" key="7">
    <source>
        <dbReference type="Proteomes" id="UP000515140"/>
    </source>
</evidence>
<gene>
    <name evidence="8" type="primary">LOC110200716</name>
</gene>
<evidence type="ECO:0000256" key="5">
    <source>
        <dbReference type="ARBA" id="ARBA00023136"/>
    </source>
</evidence>
<keyword evidence="5 6" id="KW-0472">Membrane</keyword>
<dbReference type="Proteomes" id="UP000515140">
    <property type="component" value="Unplaced"/>
</dbReference>
<evidence type="ECO:0000313" key="8">
    <source>
        <dbReference type="RefSeq" id="XP_020831788.1"/>
    </source>
</evidence>
<dbReference type="InParanoid" id="A0A6P5JEG8"/>
<evidence type="ECO:0000256" key="1">
    <source>
        <dbReference type="ARBA" id="ARBA00004141"/>
    </source>
</evidence>
<evidence type="ECO:0000256" key="3">
    <source>
        <dbReference type="ARBA" id="ARBA00022692"/>
    </source>
</evidence>
<keyword evidence="3 6" id="KW-0812">Transmembrane</keyword>
<evidence type="ECO:0000256" key="6">
    <source>
        <dbReference type="SAM" id="Phobius"/>
    </source>
</evidence>
<dbReference type="RefSeq" id="XP_020831788.1">
    <property type="nucleotide sequence ID" value="XM_020976129.1"/>
</dbReference>
<feature type="transmembrane region" description="Helical" evidence="6">
    <location>
        <begin position="172"/>
        <end position="194"/>
    </location>
</feature>
<sequence>MEQPGPSSESNDNQKKGLKEESKALGTVQILTGLMILGVGIILACAHDSSYFSPSCSKIVKSGYPFVGGVSFIISGSLSIASEKKKTKSLTRFSLAANVICAIEATAGLILLSVVLPEVKEDLAQCVHQVLNTQQQDQERQEDVVTPGYHPYYPAPSPWACQVAGSALTGTLSVMLIFTGLELSVAVFAAIFSWRRLSVDSNGRVLFLPHGHHINSSLRTALHDPAYEELGAST</sequence>
<dbReference type="AlphaFoldDB" id="A0A6P5JEG8"/>
<organism evidence="7 8">
    <name type="scientific">Phascolarctos cinereus</name>
    <name type="common">Koala</name>
    <dbReference type="NCBI Taxonomy" id="38626"/>
    <lineage>
        <taxon>Eukaryota</taxon>
        <taxon>Metazoa</taxon>
        <taxon>Chordata</taxon>
        <taxon>Craniata</taxon>
        <taxon>Vertebrata</taxon>
        <taxon>Euteleostomi</taxon>
        <taxon>Mammalia</taxon>
        <taxon>Metatheria</taxon>
        <taxon>Diprotodontia</taxon>
        <taxon>Phascolarctidae</taxon>
        <taxon>Phascolarctos</taxon>
    </lineage>
</organism>
<comment type="subcellular location">
    <subcellularLocation>
        <location evidence="1">Membrane</location>
        <topology evidence="1">Multi-pass membrane protein</topology>
    </subcellularLocation>
</comment>
<dbReference type="PANTHER" id="PTHR23320:SF66">
    <property type="entry name" value="HIGH AFFINITY IMMUNOGLOBULIN EPSILON RECEPTOR SUBUNIT BETA"/>
    <property type="match status" value="1"/>
</dbReference>
<dbReference type="PANTHER" id="PTHR23320">
    <property type="entry name" value="MEMBRANE-SPANNING 4-DOMAINS SUBFAMILY A MS4A -RELATED"/>
    <property type="match status" value="1"/>
</dbReference>
<protein>
    <submittedName>
        <fullName evidence="8">Membrane-spanning 4-domains subfamily A member 6A-like isoform X1</fullName>
    </submittedName>
</protein>
<dbReference type="GO" id="GO:0005886">
    <property type="term" value="C:plasma membrane"/>
    <property type="evidence" value="ECO:0007669"/>
    <property type="project" value="TreeGrafter"/>
</dbReference>
<evidence type="ECO:0000256" key="2">
    <source>
        <dbReference type="ARBA" id="ARBA00009565"/>
    </source>
</evidence>
<keyword evidence="4 6" id="KW-1133">Transmembrane helix</keyword>
<evidence type="ECO:0000256" key="4">
    <source>
        <dbReference type="ARBA" id="ARBA00022989"/>
    </source>
</evidence>